<gene>
    <name evidence="2" type="ORF">DSM112329_05198</name>
</gene>
<protein>
    <submittedName>
        <fullName evidence="2">Nucleotide-sugar epimerase</fullName>
    </submittedName>
</protein>
<dbReference type="PANTHER" id="PTHR12126">
    <property type="entry name" value="NADH-UBIQUINONE OXIDOREDUCTASE 39 KDA SUBUNIT-RELATED"/>
    <property type="match status" value="1"/>
</dbReference>
<dbReference type="Gene3D" id="3.40.50.720">
    <property type="entry name" value="NAD(P)-binding Rossmann-like Domain"/>
    <property type="match status" value="1"/>
</dbReference>
<proteinExistence type="predicted"/>
<dbReference type="InterPro" id="IPR016040">
    <property type="entry name" value="NAD(P)-bd_dom"/>
</dbReference>
<sequence>MCSGLRRAGIARFQGVLLLTGATGMVGTPLLRRLVAARVPVRCLVRDPKRLGPERVRVQIALGDLTDPPSFRNALRGVKTVVHLAGAIRDQSVGSIEELNGIATWRMVQAAERAGVEHFVYLSALGAGSHNRTRYLRAKALAEQAVTDSGLRHTVVAPSLVYAPGDYWATLIGRLALAPVVPLPGGSHSRSQPIWSEDVADCLMAIIRAPADPDVASARYELAGPDTLSSAEVAHTILRAAGRERAVVSVPTFIASRALRVAEALAKSRTPVTWDEAELLQVAMTSRHGTAQAEALGVVPQRMAAVLGTA</sequence>
<dbReference type="SUPFAM" id="SSF51735">
    <property type="entry name" value="NAD(P)-binding Rossmann-fold domains"/>
    <property type="match status" value="1"/>
</dbReference>
<accession>A0AAU7B353</accession>
<evidence type="ECO:0000259" key="1">
    <source>
        <dbReference type="Pfam" id="PF13460"/>
    </source>
</evidence>
<name>A0AAU7B353_9ACTN</name>
<reference evidence="2" key="1">
    <citation type="submission" date="2022-12" db="EMBL/GenBank/DDBJ databases">
        <title>Paraconexibacter alkalitolerans sp. nov. and Baekduia alba sp. nov., isolated from soil and emended description of the genera Paraconexibacter (Chun et al., 2020) and Baekduia (An et al., 2020).</title>
        <authorList>
            <person name="Vieira S."/>
            <person name="Huber K.J."/>
            <person name="Geppert A."/>
            <person name="Wolf J."/>
            <person name="Neumann-Schaal M."/>
            <person name="Muesken M."/>
            <person name="Overmann J."/>
        </authorList>
    </citation>
    <scope>NUCLEOTIDE SEQUENCE</scope>
    <source>
        <strain evidence="2">AEG42_29</strain>
    </source>
</reference>
<dbReference type="PANTHER" id="PTHR12126:SF11">
    <property type="entry name" value="NADH DEHYDROGENASE [UBIQUINONE] 1 ALPHA SUBCOMPLEX SUBUNIT 9, MITOCHONDRIAL"/>
    <property type="match status" value="1"/>
</dbReference>
<dbReference type="GO" id="GO:0044877">
    <property type="term" value="F:protein-containing complex binding"/>
    <property type="evidence" value="ECO:0007669"/>
    <property type="project" value="TreeGrafter"/>
</dbReference>
<dbReference type="Pfam" id="PF13460">
    <property type="entry name" value="NAD_binding_10"/>
    <property type="match status" value="1"/>
</dbReference>
<organism evidence="2">
    <name type="scientific">Paraconexibacter sp. AEG42_29</name>
    <dbReference type="NCBI Taxonomy" id="2997339"/>
    <lineage>
        <taxon>Bacteria</taxon>
        <taxon>Bacillati</taxon>
        <taxon>Actinomycetota</taxon>
        <taxon>Thermoleophilia</taxon>
        <taxon>Solirubrobacterales</taxon>
        <taxon>Paraconexibacteraceae</taxon>
        <taxon>Paraconexibacter</taxon>
    </lineage>
</organism>
<dbReference type="AlphaFoldDB" id="A0AAU7B353"/>
<dbReference type="EMBL" id="CP114014">
    <property type="protein sequence ID" value="XAY08300.1"/>
    <property type="molecule type" value="Genomic_DNA"/>
</dbReference>
<feature type="domain" description="NAD(P)-binding" evidence="1">
    <location>
        <begin position="21"/>
        <end position="209"/>
    </location>
</feature>
<evidence type="ECO:0000313" key="2">
    <source>
        <dbReference type="EMBL" id="XAY08300.1"/>
    </source>
</evidence>
<dbReference type="InterPro" id="IPR051207">
    <property type="entry name" value="ComplexI_NDUFA9_subunit"/>
</dbReference>
<dbReference type="KEGG" id="parq:DSM112329_05198"/>
<dbReference type="InterPro" id="IPR036291">
    <property type="entry name" value="NAD(P)-bd_dom_sf"/>
</dbReference>